<dbReference type="SUPFAM" id="SSF46689">
    <property type="entry name" value="Homeodomain-like"/>
    <property type="match status" value="1"/>
</dbReference>
<sequence>MTFCHTAKTLGSWRLGRILNNSQQRGRGGSPAVRGTVRSQARRAELIATGRKLFADTSYDALSMDDIARQAGVAKGLIYYYFTNKRGYYLAIIEDAVAELVERAGSTHDLPPVERVQRTVDGYLRYAQHHQAAYRAIVTGGVGFDAEVLAIRDTVRARLLGTIAIGAWGRTDIPPLARTALTGWLSSVEGATLDWIAEQEVPRETVVTLLVRGLGDTLRLIEEYEPGCPAPPRPPA</sequence>
<keyword evidence="7" id="KW-1185">Reference proteome</keyword>
<dbReference type="AlphaFoldDB" id="A0A371Q910"/>
<dbReference type="Proteomes" id="UP000262477">
    <property type="component" value="Unassembled WGS sequence"/>
</dbReference>
<dbReference type="PANTHER" id="PTHR30055:SF227">
    <property type="entry name" value="TRANSCRIPTIONAL REGULATORY PROTEIN (PROBABLY TETR-FAMILY)-RELATED"/>
    <property type="match status" value="1"/>
</dbReference>
<evidence type="ECO:0000256" key="3">
    <source>
        <dbReference type="ARBA" id="ARBA00023163"/>
    </source>
</evidence>
<reference evidence="6 7" key="1">
    <citation type="submission" date="2018-08" db="EMBL/GenBank/DDBJ databases">
        <title>Streptomyces NEAU-D10 sp. nov., a novel Actinomycete isolated from soil.</title>
        <authorList>
            <person name="Jin L."/>
        </authorList>
    </citation>
    <scope>NUCLEOTIDE SEQUENCE [LARGE SCALE GENOMIC DNA]</scope>
    <source>
        <strain evidence="6 7">NEAU-D10</strain>
    </source>
</reference>
<dbReference type="EMBL" id="QUAC01000039">
    <property type="protein sequence ID" value="REK91175.1"/>
    <property type="molecule type" value="Genomic_DNA"/>
</dbReference>
<comment type="caution">
    <text evidence="6">The sequence shown here is derived from an EMBL/GenBank/DDBJ whole genome shotgun (WGS) entry which is preliminary data.</text>
</comment>
<evidence type="ECO:0000256" key="4">
    <source>
        <dbReference type="PROSITE-ProRule" id="PRU00335"/>
    </source>
</evidence>
<dbReference type="InterPro" id="IPR001647">
    <property type="entry name" value="HTH_TetR"/>
</dbReference>
<dbReference type="PRINTS" id="PR00455">
    <property type="entry name" value="HTHTETR"/>
</dbReference>
<dbReference type="PROSITE" id="PS50977">
    <property type="entry name" value="HTH_TETR_2"/>
    <property type="match status" value="1"/>
</dbReference>
<proteinExistence type="predicted"/>
<dbReference type="Pfam" id="PF00440">
    <property type="entry name" value="TetR_N"/>
    <property type="match status" value="1"/>
</dbReference>
<evidence type="ECO:0000259" key="5">
    <source>
        <dbReference type="PROSITE" id="PS50977"/>
    </source>
</evidence>
<dbReference type="InterPro" id="IPR009057">
    <property type="entry name" value="Homeodomain-like_sf"/>
</dbReference>
<feature type="domain" description="HTH tetR-type" evidence="5">
    <location>
        <begin position="40"/>
        <end position="100"/>
    </location>
</feature>
<dbReference type="InterPro" id="IPR054129">
    <property type="entry name" value="DesT_TetR_C"/>
</dbReference>
<feature type="DNA-binding region" description="H-T-H motif" evidence="4">
    <location>
        <begin position="63"/>
        <end position="82"/>
    </location>
</feature>
<dbReference type="PANTHER" id="PTHR30055">
    <property type="entry name" value="HTH-TYPE TRANSCRIPTIONAL REGULATOR RUTR"/>
    <property type="match status" value="1"/>
</dbReference>
<protein>
    <submittedName>
        <fullName evidence="6">TetR/AcrR family transcriptional regulator</fullName>
    </submittedName>
</protein>
<evidence type="ECO:0000313" key="6">
    <source>
        <dbReference type="EMBL" id="REK91175.1"/>
    </source>
</evidence>
<dbReference type="OrthoDB" id="8479950at2"/>
<organism evidence="6 7">
    <name type="scientific">Streptomyces inhibens</name>
    <dbReference type="NCBI Taxonomy" id="2293571"/>
    <lineage>
        <taxon>Bacteria</taxon>
        <taxon>Bacillati</taxon>
        <taxon>Actinomycetota</taxon>
        <taxon>Actinomycetes</taxon>
        <taxon>Kitasatosporales</taxon>
        <taxon>Streptomycetaceae</taxon>
        <taxon>Streptomyces</taxon>
    </lineage>
</organism>
<evidence type="ECO:0000313" key="7">
    <source>
        <dbReference type="Proteomes" id="UP000262477"/>
    </source>
</evidence>
<gene>
    <name evidence="6" type="ORF">DY245_05930</name>
</gene>
<dbReference type="GO" id="GO:0003700">
    <property type="term" value="F:DNA-binding transcription factor activity"/>
    <property type="evidence" value="ECO:0007669"/>
    <property type="project" value="TreeGrafter"/>
</dbReference>
<dbReference type="GO" id="GO:0000976">
    <property type="term" value="F:transcription cis-regulatory region binding"/>
    <property type="evidence" value="ECO:0007669"/>
    <property type="project" value="TreeGrafter"/>
</dbReference>
<dbReference type="Gene3D" id="1.10.357.10">
    <property type="entry name" value="Tetracycline Repressor, domain 2"/>
    <property type="match status" value="1"/>
</dbReference>
<dbReference type="InterPro" id="IPR050109">
    <property type="entry name" value="HTH-type_TetR-like_transc_reg"/>
</dbReference>
<keyword evidence="1" id="KW-0805">Transcription regulation</keyword>
<evidence type="ECO:0000256" key="2">
    <source>
        <dbReference type="ARBA" id="ARBA00023125"/>
    </source>
</evidence>
<name>A0A371Q910_STRIH</name>
<accession>A0A371Q910</accession>
<evidence type="ECO:0000256" key="1">
    <source>
        <dbReference type="ARBA" id="ARBA00023015"/>
    </source>
</evidence>
<dbReference type="Pfam" id="PF21943">
    <property type="entry name" value="TetR_C_46"/>
    <property type="match status" value="1"/>
</dbReference>
<keyword evidence="3" id="KW-0804">Transcription</keyword>
<keyword evidence="2 4" id="KW-0238">DNA-binding</keyword>